<accession>A0AAW7ZFD4</accession>
<sequence>MKKIRKLFLSLILVLLLISQAEAAGMFSPYAQLKWSVEKAGKLSTEPTLAPNGLIYCPIGSKIIAYDTSSGKKVWERSTGMGGKIIEPLLVSEQDIYVTGTDGLQQMRPNGSLTWIYKLYPKARGNKVGGLVTKGPGEMIYFGLADGVYALEPGKNFKWRYSDEKNVVAILGDKENVYVCTGDKKSGYILRALDHTGSRIWYRNLDDLKNIEMTIGPDGNLYIITNPANLDRNSSAKAMAINATNGKEIWSYAVKTNDLTKLSFSGEGTLFFTGKNQIHSIDLKTGSLNWELPLLNVVSGVAIDDQKRRIYAGSSDGRLFCVSFNGRMLWDKIPDSSPPPTLHKDGGIMVYNNKNIKDTFTQAPILLPDGDIFIYSDKGFVYKIKDIYKETS</sequence>
<evidence type="ECO:0000313" key="3">
    <source>
        <dbReference type="EMBL" id="MDO7788453.1"/>
    </source>
</evidence>
<evidence type="ECO:0000259" key="2">
    <source>
        <dbReference type="Pfam" id="PF13360"/>
    </source>
</evidence>
<keyword evidence="1" id="KW-0732">Signal</keyword>
<feature type="signal peptide" evidence="1">
    <location>
        <begin position="1"/>
        <end position="23"/>
    </location>
</feature>
<keyword evidence="4" id="KW-1185">Reference proteome</keyword>
<comment type="caution">
    <text evidence="3">The sequence shown here is derived from an EMBL/GenBank/DDBJ whole genome shotgun (WGS) entry which is preliminary data.</text>
</comment>
<dbReference type="InterPro" id="IPR015943">
    <property type="entry name" value="WD40/YVTN_repeat-like_dom_sf"/>
</dbReference>
<dbReference type="Pfam" id="PF13360">
    <property type="entry name" value="PQQ_2"/>
    <property type="match status" value="1"/>
</dbReference>
<protein>
    <submittedName>
        <fullName evidence="3">PQQ-binding-like beta-propeller repeat protein</fullName>
    </submittedName>
</protein>
<feature type="domain" description="Pyrrolo-quinoline quinone repeat" evidence="2">
    <location>
        <begin position="109"/>
        <end position="324"/>
    </location>
</feature>
<dbReference type="Gene3D" id="2.130.10.10">
    <property type="entry name" value="YVTN repeat-like/Quinoprotein amine dehydrogenase"/>
    <property type="match status" value="1"/>
</dbReference>
<dbReference type="SUPFAM" id="SSF50998">
    <property type="entry name" value="Quinoprotein alcohol dehydrogenase-like"/>
    <property type="match status" value="1"/>
</dbReference>
<gene>
    <name evidence="3" type="ORF">P6N53_14590</name>
</gene>
<dbReference type="SMART" id="SM00564">
    <property type="entry name" value="PQQ"/>
    <property type="match status" value="5"/>
</dbReference>
<dbReference type="RefSeq" id="WP_304544405.1">
    <property type="nucleotide sequence ID" value="NZ_JARPTC010000021.1"/>
</dbReference>
<evidence type="ECO:0000256" key="1">
    <source>
        <dbReference type="SAM" id="SignalP"/>
    </source>
</evidence>
<proteinExistence type="predicted"/>
<dbReference type="EMBL" id="JARPTC010000021">
    <property type="protein sequence ID" value="MDO7788453.1"/>
    <property type="molecule type" value="Genomic_DNA"/>
</dbReference>
<reference evidence="3" key="2">
    <citation type="submission" date="2023-03" db="EMBL/GenBank/DDBJ databases">
        <authorList>
            <person name="Zhang Z."/>
        </authorList>
    </citation>
    <scope>NUCLEOTIDE SEQUENCE</scope>
    <source>
        <strain evidence="3">DSA</strain>
    </source>
</reference>
<dbReference type="Gene3D" id="2.40.128.630">
    <property type="match status" value="1"/>
</dbReference>
<organism evidence="3 4">
    <name type="scientific">Desulforamulus aquiferis</name>
    <dbReference type="NCBI Taxonomy" id="1397668"/>
    <lineage>
        <taxon>Bacteria</taxon>
        <taxon>Bacillati</taxon>
        <taxon>Bacillota</taxon>
        <taxon>Clostridia</taxon>
        <taxon>Eubacteriales</taxon>
        <taxon>Peptococcaceae</taxon>
        <taxon>Desulforamulus</taxon>
    </lineage>
</organism>
<feature type="chain" id="PRO_5043902916" evidence="1">
    <location>
        <begin position="24"/>
        <end position="392"/>
    </location>
</feature>
<reference evidence="3" key="1">
    <citation type="journal article" date="2023" name="J. Hazard. Mater.">
        <title>Anaerobic biodegradation of pyrene and benzo[a]pyrene by a new sulfate-reducing Desulforamulus aquiferis strain DSA.</title>
        <authorList>
            <person name="Zhang Z."/>
            <person name="Sun J."/>
            <person name="Gong X."/>
            <person name="Wang C."/>
            <person name="Wang H."/>
        </authorList>
    </citation>
    <scope>NUCLEOTIDE SEQUENCE</scope>
    <source>
        <strain evidence="3">DSA</strain>
    </source>
</reference>
<dbReference type="Proteomes" id="UP001172911">
    <property type="component" value="Unassembled WGS sequence"/>
</dbReference>
<dbReference type="PANTHER" id="PTHR34512">
    <property type="entry name" value="CELL SURFACE PROTEIN"/>
    <property type="match status" value="1"/>
</dbReference>
<dbReference type="AlphaFoldDB" id="A0AAW7ZFD4"/>
<dbReference type="InterPro" id="IPR002372">
    <property type="entry name" value="PQQ_rpt_dom"/>
</dbReference>
<dbReference type="PANTHER" id="PTHR34512:SF30">
    <property type="entry name" value="OUTER MEMBRANE PROTEIN ASSEMBLY FACTOR BAMB"/>
    <property type="match status" value="1"/>
</dbReference>
<evidence type="ECO:0000313" key="4">
    <source>
        <dbReference type="Proteomes" id="UP001172911"/>
    </source>
</evidence>
<name>A0AAW7ZFD4_9FIRM</name>
<dbReference type="InterPro" id="IPR018391">
    <property type="entry name" value="PQQ_b-propeller_rpt"/>
</dbReference>
<dbReference type="InterPro" id="IPR011047">
    <property type="entry name" value="Quinoprotein_ADH-like_sf"/>
</dbReference>